<feature type="chain" id="PRO_5035883700" description="Abnormal cell migration protein 18-like fibronectin type I domain-containing protein" evidence="1">
    <location>
        <begin position="25"/>
        <end position="167"/>
    </location>
</feature>
<evidence type="ECO:0000313" key="3">
    <source>
        <dbReference type="EnsemblMetazoa" id="CJA00026b.1"/>
    </source>
</evidence>
<sequence>MTLFLSLCLLFLYTALSIFSSANAQCEDNGVSYTNGDKWIRNNHFLVTCRSGNIQTIKCVTDSGHLLDVGSKSHMEHGYEYTCQHDQSTEQLNTNACPTFADFSDDIFKDRFAICCISRRFKGCVDVNGDIVKQGFFVIGNKSLKFCRIQKDQLGARIEPKGTGVVI</sequence>
<dbReference type="Proteomes" id="UP000005237">
    <property type="component" value="Unassembled WGS sequence"/>
</dbReference>
<feature type="domain" description="Abnormal cell migration protein 18-like fibronectin type I" evidence="2">
    <location>
        <begin position="25"/>
        <end position="89"/>
    </location>
</feature>
<evidence type="ECO:0000259" key="2">
    <source>
        <dbReference type="Pfam" id="PF23003"/>
    </source>
</evidence>
<protein>
    <recommendedName>
        <fullName evidence="2">Abnormal cell migration protein 18-like fibronectin type I domain-containing protein</fullName>
    </recommendedName>
</protein>
<dbReference type="InterPro" id="IPR055119">
    <property type="entry name" value="Mig18_Fn1"/>
</dbReference>
<dbReference type="AlphaFoldDB" id="A0A8R1HHH9"/>
<dbReference type="EnsemblMetazoa" id="CJA00026b.1">
    <property type="protein sequence ID" value="CJA00026b.1"/>
    <property type="gene ID" value="WBGene00119230"/>
</dbReference>
<reference evidence="3" key="2">
    <citation type="submission" date="2022-06" db="UniProtKB">
        <authorList>
            <consortium name="EnsemblMetazoa"/>
        </authorList>
    </citation>
    <scope>IDENTIFICATION</scope>
    <source>
        <strain evidence="3">DF5081</strain>
    </source>
</reference>
<name>A0A8R1HHH9_CAEJA</name>
<keyword evidence="4" id="KW-1185">Reference proteome</keyword>
<keyword evidence="1" id="KW-0732">Signal</keyword>
<accession>A0A8R1HHH9</accession>
<proteinExistence type="predicted"/>
<evidence type="ECO:0000256" key="1">
    <source>
        <dbReference type="SAM" id="SignalP"/>
    </source>
</evidence>
<dbReference type="Pfam" id="PF23003">
    <property type="entry name" value="Fn1_2"/>
    <property type="match status" value="1"/>
</dbReference>
<evidence type="ECO:0000313" key="4">
    <source>
        <dbReference type="Proteomes" id="UP000005237"/>
    </source>
</evidence>
<reference evidence="4" key="1">
    <citation type="submission" date="2010-08" db="EMBL/GenBank/DDBJ databases">
        <authorList>
            <consortium name="Caenorhabditis japonica Sequencing Consortium"/>
            <person name="Wilson R.K."/>
        </authorList>
    </citation>
    <scope>NUCLEOTIDE SEQUENCE [LARGE SCALE GENOMIC DNA]</scope>
    <source>
        <strain evidence="4">DF5081</strain>
    </source>
</reference>
<organism evidence="3 4">
    <name type="scientific">Caenorhabditis japonica</name>
    <dbReference type="NCBI Taxonomy" id="281687"/>
    <lineage>
        <taxon>Eukaryota</taxon>
        <taxon>Metazoa</taxon>
        <taxon>Ecdysozoa</taxon>
        <taxon>Nematoda</taxon>
        <taxon>Chromadorea</taxon>
        <taxon>Rhabditida</taxon>
        <taxon>Rhabditina</taxon>
        <taxon>Rhabditomorpha</taxon>
        <taxon>Rhabditoidea</taxon>
        <taxon>Rhabditidae</taxon>
        <taxon>Peloderinae</taxon>
        <taxon>Caenorhabditis</taxon>
    </lineage>
</organism>
<feature type="signal peptide" evidence="1">
    <location>
        <begin position="1"/>
        <end position="24"/>
    </location>
</feature>